<dbReference type="SUPFAM" id="SSF100920">
    <property type="entry name" value="Heat shock protein 70kD (HSP70), peptide-binding domain"/>
    <property type="match status" value="1"/>
</dbReference>
<dbReference type="GO" id="GO:0009615">
    <property type="term" value="P:response to virus"/>
    <property type="evidence" value="ECO:0007669"/>
    <property type="project" value="UniProtKB-ARBA"/>
</dbReference>
<dbReference type="PANTHER" id="PTHR34958">
    <property type="entry name" value="CONDITIONAL LOSS-OF-GROWTH 1"/>
    <property type="match status" value="1"/>
</dbReference>
<keyword evidence="3" id="KW-0067">ATP-binding</keyword>
<evidence type="ECO:0000256" key="4">
    <source>
        <dbReference type="ARBA" id="ARBA00023016"/>
    </source>
</evidence>
<protein>
    <submittedName>
        <fullName evidence="7">(rape) hypothetical protein</fullName>
    </submittedName>
</protein>
<dbReference type="PROSITE" id="PS00329">
    <property type="entry name" value="HSP70_2"/>
    <property type="match status" value="1"/>
</dbReference>
<reference evidence="7" key="1">
    <citation type="submission" date="2021-01" db="EMBL/GenBank/DDBJ databases">
        <authorList>
            <consortium name="Genoscope - CEA"/>
            <person name="William W."/>
        </authorList>
    </citation>
    <scope>NUCLEOTIDE SEQUENCE</scope>
</reference>
<proteinExistence type="inferred from homology"/>
<evidence type="ECO:0000313" key="7">
    <source>
        <dbReference type="EMBL" id="CAF1704229.1"/>
    </source>
</evidence>
<dbReference type="FunFam" id="1.20.1270.10:FF:000028">
    <property type="entry name" value="Heat shock 70 kDa protein"/>
    <property type="match status" value="1"/>
</dbReference>
<feature type="region of interest" description="Disordered" evidence="6">
    <location>
        <begin position="1717"/>
        <end position="1747"/>
    </location>
</feature>
<feature type="compositionally biased region" description="Gly residues" evidence="6">
    <location>
        <begin position="1717"/>
        <end position="1726"/>
    </location>
</feature>
<dbReference type="NCBIfam" id="NF001413">
    <property type="entry name" value="PRK00290.1"/>
    <property type="match status" value="1"/>
</dbReference>
<evidence type="ECO:0000256" key="3">
    <source>
        <dbReference type="ARBA" id="ARBA00022840"/>
    </source>
</evidence>
<keyword evidence="2" id="KW-0547">Nucleotide-binding</keyword>
<evidence type="ECO:0000256" key="2">
    <source>
        <dbReference type="ARBA" id="ARBA00022741"/>
    </source>
</evidence>
<dbReference type="FunFam" id="3.30.420.40:FF:000545">
    <property type="entry name" value="Endoplasmic reticulum chaperone BiP"/>
    <property type="match status" value="1"/>
</dbReference>
<dbReference type="SUPFAM" id="SSF100934">
    <property type="entry name" value="Heat shock protein 70kD (HSP70), C-terminal subdomain"/>
    <property type="match status" value="1"/>
</dbReference>
<dbReference type="FunFam" id="3.30.420.40:FF:000172">
    <property type="entry name" value="Heat shock 70 kDa protein"/>
    <property type="match status" value="1"/>
</dbReference>
<dbReference type="Gene3D" id="3.30.420.40">
    <property type="match status" value="2"/>
</dbReference>
<evidence type="ECO:0000256" key="1">
    <source>
        <dbReference type="ARBA" id="ARBA00007381"/>
    </source>
</evidence>
<organism evidence="7">
    <name type="scientific">Brassica napus</name>
    <name type="common">Rape</name>
    <dbReference type="NCBI Taxonomy" id="3708"/>
    <lineage>
        <taxon>Eukaryota</taxon>
        <taxon>Viridiplantae</taxon>
        <taxon>Streptophyta</taxon>
        <taxon>Embryophyta</taxon>
        <taxon>Tracheophyta</taxon>
        <taxon>Spermatophyta</taxon>
        <taxon>Magnoliopsida</taxon>
        <taxon>eudicotyledons</taxon>
        <taxon>Gunneridae</taxon>
        <taxon>Pentapetalae</taxon>
        <taxon>rosids</taxon>
        <taxon>malvids</taxon>
        <taxon>Brassicales</taxon>
        <taxon>Brassicaceae</taxon>
        <taxon>Brassiceae</taxon>
        <taxon>Brassica</taxon>
    </lineage>
</organism>
<dbReference type="FunFam" id="2.60.34.10:FF:000002">
    <property type="entry name" value="Heat shock 70 kDa"/>
    <property type="match status" value="1"/>
</dbReference>
<dbReference type="PROSITE" id="PS01036">
    <property type="entry name" value="HSP70_3"/>
    <property type="match status" value="1"/>
</dbReference>
<feature type="compositionally biased region" description="Low complexity" evidence="6">
    <location>
        <begin position="20"/>
        <end position="30"/>
    </location>
</feature>
<keyword evidence="4" id="KW-0346">Stress response</keyword>
<dbReference type="SUPFAM" id="SSF53067">
    <property type="entry name" value="Actin-like ATPase domain"/>
    <property type="match status" value="2"/>
</dbReference>
<dbReference type="FunFam" id="3.30.30.30:FF:000001">
    <property type="entry name" value="heat shock 70 kDa protein-like"/>
    <property type="match status" value="1"/>
</dbReference>
<accession>A0A816IB34</accession>
<dbReference type="Gene3D" id="3.90.640.10">
    <property type="entry name" value="Actin, Chain A, domain 4"/>
    <property type="match status" value="1"/>
</dbReference>
<name>A0A816IB34_BRANA</name>
<evidence type="ECO:0000256" key="5">
    <source>
        <dbReference type="ARBA" id="ARBA00023186"/>
    </source>
</evidence>
<dbReference type="PRINTS" id="PR00301">
    <property type="entry name" value="HEATSHOCK70"/>
</dbReference>
<comment type="similarity">
    <text evidence="1">Belongs to the heat shock protein 70 family.</text>
</comment>
<feature type="region of interest" description="Disordered" evidence="6">
    <location>
        <begin position="981"/>
        <end position="1004"/>
    </location>
</feature>
<dbReference type="GO" id="GO:0009408">
    <property type="term" value="P:response to heat"/>
    <property type="evidence" value="ECO:0007669"/>
    <property type="project" value="UniProtKB-ARBA"/>
</dbReference>
<feature type="compositionally biased region" description="Basic and acidic residues" evidence="6">
    <location>
        <begin position="985"/>
        <end position="1004"/>
    </location>
</feature>
<sequence>MSTTFSPGSSRLLQLGVAGSASRLRSSSSKKPPEPLRRAVADCLSSSPPPATSHHGSIPSMPPSEARRNLRDYLSAAATTDLTYNVLLEHTIAERDRSPAVVTRCVALLKRYLLRYKPSEETLLQVDRFCVNLIAECDASLKQKLLPVLSAPLGASPLPVSSFASGALVKSLHYVRSLVALHIPRRSFQPAAFAGATLASRKLLPSLSSLLSKSFDSQLSPAAAESPQKKDAADLSVSNLSNIEEFNALEDIEYISSDLLNWRWVGELQLSSASSESERPVNLQDMNNCNLLEVGAAGLLVGDMEAKMKGQHWKYFGTTEMPYLEQLLQPASVTMITNSVSARSHLRAITATKRTRAGPQQIWDDSTVSTFRPRARPLFQYRHYSEQQPLRLNPAEVGEVIAAVWSEASSTPSNPMTVSPQLNSRTGKTSMDVAMSVLIKLVIDMYVLDARIAAPLTLSMLEEMLCSTNTACRIRVFDLILNLGVHAQLLEPKISVNASTIEEEYAQETFIDNENRLLLQGTRTRDLPKMSSTSSAIENFESWILKILFEILLVLVQVEEKEESVWASALSCLLYFVCDRGKIRRKQLSGLDIRVIKALLGTSKRNSWSEVVHSKLICIMTNMFYRSPELDGSIKATSSASSFLIEQVDLIGGVEFILYKYSLATTREERRNLYSVLFDYVLHQINEACAAAGLSEYTDDEIQPLAVQLALADAPEAFYISIKLGVEGIGEILRRSIAASLSGFSNSERLNQLLANITEKFDTIVASFTHLDKEFLHLRQITKSSKYMETIQELRNDISMSVNLAWATLHSLLHSERATNRQNGYIWLGDLLIAEVSEESGGSIWLSIKDLQQKIANCGASDSLITSDIPISVHLLCGLLKSKNSVIRWGFLFILERLLMRSKFLLDENETQRSTVGSASQDQKDTRLEKANAVIDIMSSALSLMAQINETDRLNILKMCDILFSQLCLKVLSTDEEAVPSSAERNNKFDTSHRNSYKESMDDADTRPRYNNVSVLTCETASMAAMLLRGQAIVPMQLVARVPAALFYWPLIQLAGAATDNIALGVAVGSKGRGNIPGATSDIRATLLLLLIGKCTADTVAFQEVGGEEFFRELLDDTDSRRMMTEEPEKYQNMLQKLVFKAQQSNNEKLLENPYLQMCVMGQAYLVKNAKRLIGRRFSDPSVQADMRHWPFKVISGPAEKPMISVNYKGEEKQFSAEEISSMVLTKMREIAEAYLGTSIKNAVVTVPAYFNDSQRQATKDAGVISGLNVMRIINEPTAAAIAYGLDKKASSVGEKNVLIFDLGGGTFDVSLLTIEEGIFEVKATAGDTHLGGEDFDNRMVNHFVQEFKRKHKKDITGNPRALRRLRTACERAKRTLSSTAQTTIEIDSLYEGIDFYTTITRARFEELNMDLFRKCMEPVEKCLRDAKIDKSNVHDVVLVGGSTRIPKVQQLLQDFFNGKELCKSINPDEAVAYGAAVQAAILSGEGNEKVQDLLLLDVTPLSLGLETAGGVMTVLIPRNTTIPTKKEQIFSTYSDNQPGVLIQVYEGERARTKDNNLLGKFELSGIPPAPRGVPQITVCFDIDANGILNVSAEDKTTGQKNKITITNDKGRLSKEEIEKMVQEAEKYKAEDEEHKKKVDAKNALENYAYNMRNTIKDEKIASKLEAADKKKIEDAIDQAIEWLDGNQLAEADEFEDKMKELESLCNPIIARMYQGGAGGDMGAGGMDDDVPAGGSGGAGPKIEEVD</sequence>
<keyword evidence="5" id="KW-0143">Chaperone</keyword>
<dbReference type="InterPro" id="IPR013126">
    <property type="entry name" value="Hsp_70_fam"/>
</dbReference>
<dbReference type="InterPro" id="IPR029047">
    <property type="entry name" value="HSP70_peptide-bd_sf"/>
</dbReference>
<dbReference type="FunFam" id="3.90.640.10:FF:000002">
    <property type="entry name" value="Heat shock 70 kDa"/>
    <property type="match status" value="1"/>
</dbReference>
<dbReference type="GO" id="GO:0140662">
    <property type="term" value="F:ATP-dependent protein folding chaperone"/>
    <property type="evidence" value="ECO:0007669"/>
    <property type="project" value="InterPro"/>
</dbReference>
<dbReference type="FunFam" id="3.30.420.40:FF:000465">
    <property type="entry name" value="Heat shock cognate 70 kDa protein 2"/>
    <property type="match status" value="1"/>
</dbReference>
<dbReference type="InterPro" id="IPR018181">
    <property type="entry name" value="Heat_shock_70_CS"/>
</dbReference>
<dbReference type="Gene3D" id="2.60.34.10">
    <property type="entry name" value="Substrate Binding Domain Of DNAk, Chain A, domain 1"/>
    <property type="match status" value="1"/>
</dbReference>
<dbReference type="InterPro" id="IPR029048">
    <property type="entry name" value="HSP70_C_sf"/>
</dbReference>
<dbReference type="EMBL" id="HG994367">
    <property type="protein sequence ID" value="CAF1704229.1"/>
    <property type="molecule type" value="Genomic_DNA"/>
</dbReference>
<dbReference type="Gene3D" id="1.20.1270.10">
    <property type="match status" value="1"/>
</dbReference>
<dbReference type="Proteomes" id="UP001295469">
    <property type="component" value="Chromosome C03"/>
</dbReference>
<dbReference type="Pfam" id="PF00012">
    <property type="entry name" value="HSP70"/>
    <property type="match status" value="1"/>
</dbReference>
<feature type="compositionally biased region" description="Basic and acidic residues" evidence="6">
    <location>
        <begin position="31"/>
        <end position="40"/>
    </location>
</feature>
<gene>
    <name evidence="7" type="ORF">DARMORV10_C03P45740.1</name>
</gene>
<dbReference type="InterPro" id="IPR043129">
    <property type="entry name" value="ATPase_NBD"/>
</dbReference>
<evidence type="ECO:0000256" key="6">
    <source>
        <dbReference type="SAM" id="MobiDB-lite"/>
    </source>
</evidence>
<dbReference type="Gene3D" id="3.30.30.30">
    <property type="match status" value="1"/>
</dbReference>
<dbReference type="PANTHER" id="PTHR34958:SF1">
    <property type="entry name" value="ARMADILLO-LIKE HELICAL DOMAIN-CONTAINING PROTEIN"/>
    <property type="match status" value="1"/>
</dbReference>
<dbReference type="GO" id="GO:0005524">
    <property type="term" value="F:ATP binding"/>
    <property type="evidence" value="ECO:0007669"/>
    <property type="project" value="UniProtKB-KW"/>
</dbReference>
<feature type="region of interest" description="Disordered" evidence="6">
    <location>
        <begin position="16"/>
        <end position="65"/>
    </location>
</feature>